<dbReference type="GO" id="GO:0004497">
    <property type="term" value="F:monooxygenase activity"/>
    <property type="evidence" value="ECO:0007669"/>
    <property type="project" value="UniProtKB-KW"/>
</dbReference>
<dbReference type="SUPFAM" id="SSF51905">
    <property type="entry name" value="FAD/NAD(P)-binding domain"/>
    <property type="match status" value="1"/>
</dbReference>
<name>L7U5P3_MYXSD</name>
<reference evidence="3 4" key="1">
    <citation type="journal article" date="2013" name="Genome Announc.">
        <title>Complete genome sequence of Myxococcus stipitatus strain DSM 14675, a fruiting myxobacterium.</title>
        <authorList>
            <person name="Huntley S."/>
            <person name="Kneip S."/>
            <person name="Treuner-Lange A."/>
            <person name="Sogaard-Andersen L."/>
        </authorList>
    </citation>
    <scope>NUCLEOTIDE SEQUENCE [LARGE SCALE GENOMIC DNA]</scope>
    <source>
        <strain evidence="4">DSM 14675 / JCM 12634 / Mx s8</strain>
    </source>
</reference>
<accession>L7U5P3</accession>
<proteinExistence type="inferred from homology"/>
<comment type="similarity">
    <text evidence="1">Belongs to the flavin monoamine oxidase family.</text>
</comment>
<dbReference type="RefSeq" id="WP_015347432.1">
    <property type="nucleotide sequence ID" value="NC_020126.1"/>
</dbReference>
<dbReference type="STRING" id="1278073.MYSTI_01838"/>
<dbReference type="Gene3D" id="3.50.50.60">
    <property type="entry name" value="FAD/NAD(P)-binding domain"/>
    <property type="match status" value="1"/>
</dbReference>
<dbReference type="AlphaFoldDB" id="L7U5P3"/>
<dbReference type="InterPro" id="IPR050703">
    <property type="entry name" value="Flavin_MAO"/>
</dbReference>
<evidence type="ECO:0000313" key="3">
    <source>
        <dbReference type="EMBL" id="AGC43170.1"/>
    </source>
</evidence>
<sequence>MPHHSDICIIGAGIGGLTCASRLATSRLSNKLRIRVFDLNTHVGGRILSKRLHCGEITELGAARYSPQLHPRFQALMNCFQHPHEAYPFTHAIFQDGMRGQLRTTLLGLRSKLEKHPSDSFLDFVSHYLGATEARRIIKALGYDALLLPIVSAPMAYGILKNHPETQGLIEGEGNQWRYAPEGYGRLLARLQCQAQASRVEFRMEHHLLSISRFVKGYILAFSHKGNTQIHRARHLILAIPPSAMTRLNLDFPAHWSPLQYGSLPLFKGVLTFDSAWWHDCHLTDKVLVVNNPLRKIYFKDEKYVQFYTDGDNATYWRDCLEQGEDVYLNRVRACMEQVLPLGGKSLPSIKDHFHKHWPHGVEFSLESTATQPTALLHRTGVIACSDAYTPHGGWMEGGLLSAHQAIRLLLEQLTSTSSNRN</sequence>
<feature type="domain" description="Amine oxidase" evidence="2">
    <location>
        <begin position="14"/>
        <end position="406"/>
    </location>
</feature>
<dbReference type="PATRIC" id="fig|1278073.3.peg.1887"/>
<dbReference type="EMBL" id="CP004025">
    <property type="protein sequence ID" value="AGC43170.1"/>
    <property type="molecule type" value="Genomic_DNA"/>
</dbReference>
<evidence type="ECO:0000256" key="1">
    <source>
        <dbReference type="ARBA" id="ARBA00005995"/>
    </source>
</evidence>
<dbReference type="Pfam" id="PF01593">
    <property type="entry name" value="Amino_oxidase"/>
    <property type="match status" value="1"/>
</dbReference>
<dbReference type="KEGG" id="msd:MYSTI_01838"/>
<dbReference type="eggNOG" id="COG1231">
    <property type="taxonomic scope" value="Bacteria"/>
</dbReference>
<dbReference type="OrthoDB" id="20837at2"/>
<keyword evidence="3" id="KW-0503">Monooxygenase</keyword>
<dbReference type="PANTHER" id="PTHR43563">
    <property type="entry name" value="AMINE OXIDASE"/>
    <property type="match status" value="1"/>
</dbReference>
<dbReference type="Proteomes" id="UP000011131">
    <property type="component" value="Chromosome"/>
</dbReference>
<dbReference type="InterPro" id="IPR036188">
    <property type="entry name" value="FAD/NAD-bd_sf"/>
</dbReference>
<organism evidence="3 4">
    <name type="scientific">Myxococcus stipitatus (strain DSM 14675 / JCM 12634 / Mx s8)</name>
    <dbReference type="NCBI Taxonomy" id="1278073"/>
    <lineage>
        <taxon>Bacteria</taxon>
        <taxon>Pseudomonadati</taxon>
        <taxon>Myxococcota</taxon>
        <taxon>Myxococcia</taxon>
        <taxon>Myxococcales</taxon>
        <taxon>Cystobacterineae</taxon>
        <taxon>Myxococcaceae</taxon>
        <taxon>Myxococcus</taxon>
    </lineage>
</organism>
<dbReference type="HOGENOM" id="CLU_650243_0_0_7"/>
<keyword evidence="3" id="KW-0560">Oxidoreductase</keyword>
<keyword evidence="4" id="KW-1185">Reference proteome</keyword>
<dbReference type="InterPro" id="IPR002937">
    <property type="entry name" value="Amino_oxidase"/>
</dbReference>
<evidence type="ECO:0000313" key="4">
    <source>
        <dbReference type="Proteomes" id="UP000011131"/>
    </source>
</evidence>
<evidence type="ECO:0000259" key="2">
    <source>
        <dbReference type="Pfam" id="PF01593"/>
    </source>
</evidence>
<dbReference type="PANTHER" id="PTHR43563:SF1">
    <property type="entry name" value="AMINE OXIDASE [FLAVIN-CONTAINING] B"/>
    <property type="match status" value="1"/>
</dbReference>
<gene>
    <name evidence="3" type="ordered locus">MYSTI_01838</name>
</gene>
<protein>
    <submittedName>
        <fullName evidence="3">VioA-tryptophan 2-monooxygenase</fullName>
    </submittedName>
</protein>